<name>A0A8T2PU43_9TELE</name>
<dbReference type="GO" id="GO:0008654">
    <property type="term" value="P:phospholipid biosynthetic process"/>
    <property type="evidence" value="ECO:0007669"/>
    <property type="project" value="TreeGrafter"/>
</dbReference>
<proteinExistence type="predicted"/>
<dbReference type="EMBL" id="JAFBMS010000002">
    <property type="protein sequence ID" value="KAG9354854.1"/>
    <property type="molecule type" value="Genomic_DNA"/>
</dbReference>
<dbReference type="GO" id="GO:0006072">
    <property type="term" value="P:glycerol-3-phosphate metabolic process"/>
    <property type="evidence" value="ECO:0007669"/>
    <property type="project" value="TreeGrafter"/>
</dbReference>
<organism evidence="2 3">
    <name type="scientific">Albula glossodonta</name>
    <name type="common">roundjaw bonefish</name>
    <dbReference type="NCBI Taxonomy" id="121402"/>
    <lineage>
        <taxon>Eukaryota</taxon>
        <taxon>Metazoa</taxon>
        <taxon>Chordata</taxon>
        <taxon>Craniata</taxon>
        <taxon>Vertebrata</taxon>
        <taxon>Euteleostomi</taxon>
        <taxon>Actinopterygii</taxon>
        <taxon>Neopterygii</taxon>
        <taxon>Teleostei</taxon>
        <taxon>Albuliformes</taxon>
        <taxon>Albulidae</taxon>
        <taxon>Albula</taxon>
    </lineage>
</organism>
<dbReference type="PANTHER" id="PTHR12563:SF15">
    <property type="entry name" value="GLYCEROL-3-PHOSPHATE ACYLTRANSFERASE 2, MITOCHONDRIAL"/>
    <property type="match status" value="1"/>
</dbReference>
<accession>A0A8T2PU43</accession>
<dbReference type="GO" id="GO:0006631">
    <property type="term" value="P:fatty acid metabolic process"/>
    <property type="evidence" value="ECO:0007669"/>
    <property type="project" value="TreeGrafter"/>
</dbReference>
<reference evidence="2" key="1">
    <citation type="thesis" date="2021" institute="BYU ScholarsArchive" country="Provo, UT, USA">
        <title>Applications of and Algorithms for Genome Assembly and Genomic Analyses with an Emphasis on Marine Teleosts.</title>
        <authorList>
            <person name="Pickett B.D."/>
        </authorList>
    </citation>
    <scope>NUCLEOTIDE SEQUENCE</scope>
    <source>
        <strain evidence="2">HI-2016</strain>
    </source>
</reference>
<gene>
    <name evidence="2" type="ORF">JZ751_001567</name>
</gene>
<dbReference type="GO" id="GO:0019432">
    <property type="term" value="P:triglyceride biosynthetic process"/>
    <property type="evidence" value="ECO:0007669"/>
    <property type="project" value="TreeGrafter"/>
</dbReference>
<keyword evidence="3" id="KW-1185">Reference proteome</keyword>
<dbReference type="Pfam" id="PF19277">
    <property type="entry name" value="GPAT_C"/>
    <property type="match status" value="1"/>
</dbReference>
<dbReference type="GO" id="GO:0034587">
    <property type="term" value="P:piRNA processing"/>
    <property type="evidence" value="ECO:0007669"/>
    <property type="project" value="TreeGrafter"/>
</dbReference>
<dbReference type="GO" id="GO:0031966">
    <property type="term" value="C:mitochondrial membrane"/>
    <property type="evidence" value="ECO:0007669"/>
    <property type="project" value="TreeGrafter"/>
</dbReference>
<dbReference type="InterPro" id="IPR022284">
    <property type="entry name" value="GPAT/DHAPAT"/>
</dbReference>
<protein>
    <recommendedName>
        <fullName evidence="1">GPAT/DHAPAT C-terminal domain-containing protein</fullName>
    </recommendedName>
</protein>
<evidence type="ECO:0000259" key="1">
    <source>
        <dbReference type="Pfam" id="PF19277"/>
    </source>
</evidence>
<dbReference type="GO" id="GO:0004366">
    <property type="term" value="F:glycerol-3-phosphate O-acyltransferase activity"/>
    <property type="evidence" value="ECO:0007669"/>
    <property type="project" value="TreeGrafter"/>
</dbReference>
<comment type="caution">
    <text evidence="2">The sequence shown here is derived from an EMBL/GenBank/DDBJ whole genome shotgun (WGS) entry which is preliminary data.</text>
</comment>
<evidence type="ECO:0000313" key="2">
    <source>
        <dbReference type="EMBL" id="KAG9354854.1"/>
    </source>
</evidence>
<evidence type="ECO:0000313" key="3">
    <source>
        <dbReference type="Proteomes" id="UP000824540"/>
    </source>
</evidence>
<dbReference type="PANTHER" id="PTHR12563">
    <property type="entry name" value="GLYCEROL-3-PHOSPHATE ACYLTRANSFERASE"/>
    <property type="match status" value="1"/>
</dbReference>
<feature type="domain" description="GPAT/DHAPAT C-terminal" evidence="1">
    <location>
        <begin position="9"/>
        <end position="140"/>
    </location>
</feature>
<dbReference type="InterPro" id="IPR045520">
    <property type="entry name" value="GPAT/DHAPAT_C"/>
</dbReference>
<dbReference type="Proteomes" id="UP000824540">
    <property type="component" value="Unassembled WGS sequence"/>
</dbReference>
<dbReference type="AlphaFoldDB" id="A0A8T2PU43"/>
<dbReference type="OrthoDB" id="5962536at2759"/>
<sequence>MEFDVALGQEELTERALQLCHLLPLGYRPPCQSSHSFALDSVDSLVRCGILVMEELSQPSQCPELLFFLCSLLSVQLRALSWAIEGLQSLHTPLPESECVAQLHDCLRDKARQDRVHHESSSADMARAAVRTLTDLGVLVEVEEGGAVRLVISDLFQQAENMDKLHHFIRQFLYN</sequence>